<gene>
    <name evidence="2" type="ORF">ERS852478_02763</name>
</gene>
<dbReference type="InterPro" id="IPR000157">
    <property type="entry name" value="TIR_dom"/>
</dbReference>
<evidence type="ECO:0000259" key="1">
    <source>
        <dbReference type="Pfam" id="PF13676"/>
    </source>
</evidence>
<reference evidence="2 3" key="1">
    <citation type="submission" date="2015-09" db="EMBL/GenBank/DDBJ databases">
        <authorList>
            <consortium name="Pathogen Informatics"/>
        </authorList>
    </citation>
    <scope>NUCLEOTIDE SEQUENCE [LARGE SCALE GENOMIC DNA]</scope>
    <source>
        <strain evidence="2 3">2789STDY5834863</strain>
    </source>
</reference>
<dbReference type="Proteomes" id="UP000095431">
    <property type="component" value="Unassembled WGS sequence"/>
</dbReference>
<dbReference type="InterPro" id="IPR035897">
    <property type="entry name" value="Toll_tir_struct_dom_sf"/>
</dbReference>
<dbReference type="RefSeq" id="WP_022379855.1">
    <property type="nucleotide sequence ID" value="NZ_BTHH01000029.1"/>
</dbReference>
<dbReference type="GO" id="GO:0007165">
    <property type="term" value="P:signal transduction"/>
    <property type="evidence" value="ECO:0007669"/>
    <property type="project" value="InterPro"/>
</dbReference>
<name>A0A174EWS6_9FIRM</name>
<dbReference type="EMBL" id="CYZN01000020">
    <property type="protein sequence ID" value="CUO42234.1"/>
    <property type="molecule type" value="Genomic_DNA"/>
</dbReference>
<feature type="domain" description="TIR" evidence="1">
    <location>
        <begin position="40"/>
        <end position="139"/>
    </location>
</feature>
<sequence>MAKDIFDKTIFDGYRVESLTESAQDIIPKYNFDGSTKTTVFISHKHDDLDETKGLIGLLERKYNIKAYIDSLDKSMPKKTSGETASKIKQRINRCNKFILLATNGAVESKWCNWELGYGDAQKFDTDNIALFPIKPDKTNDYDYKGNEYMRIYPHIAYYYGSERYSNGTVIKEGFYVCTDTENGRTIVPLEKWLKK</sequence>
<dbReference type="Gene3D" id="3.40.50.10140">
    <property type="entry name" value="Toll/interleukin-1 receptor homology (TIR) domain"/>
    <property type="match status" value="1"/>
</dbReference>
<organism evidence="2 3">
    <name type="scientific">Blautia wexlerae</name>
    <dbReference type="NCBI Taxonomy" id="418240"/>
    <lineage>
        <taxon>Bacteria</taxon>
        <taxon>Bacillati</taxon>
        <taxon>Bacillota</taxon>
        <taxon>Clostridia</taxon>
        <taxon>Lachnospirales</taxon>
        <taxon>Lachnospiraceae</taxon>
        <taxon>Blautia</taxon>
    </lineage>
</organism>
<evidence type="ECO:0000313" key="3">
    <source>
        <dbReference type="Proteomes" id="UP000095431"/>
    </source>
</evidence>
<dbReference type="Pfam" id="PF13676">
    <property type="entry name" value="TIR_2"/>
    <property type="match status" value="1"/>
</dbReference>
<dbReference type="AlphaFoldDB" id="A0A174EWS6"/>
<accession>A0A174EWS6</accession>
<evidence type="ECO:0000313" key="2">
    <source>
        <dbReference type="EMBL" id="CUO42234.1"/>
    </source>
</evidence>
<proteinExistence type="predicted"/>
<protein>
    <submittedName>
        <fullName evidence="2">MTH538 TIR-like domain (DUF1863)</fullName>
    </submittedName>
</protein>
<dbReference type="SUPFAM" id="SSF52200">
    <property type="entry name" value="Toll/Interleukin receptor TIR domain"/>
    <property type="match status" value="1"/>
</dbReference>